<accession>A0A8S3FJM6</accession>
<evidence type="ECO:0000313" key="2">
    <source>
        <dbReference type="Proteomes" id="UP000681967"/>
    </source>
</evidence>
<proteinExistence type="predicted"/>
<comment type="caution">
    <text evidence="1">The sequence shown here is derived from an EMBL/GenBank/DDBJ whole genome shotgun (WGS) entry which is preliminary data.</text>
</comment>
<sequence>KGDDSIEDKIE</sequence>
<dbReference type="EMBL" id="CAJOBH010246391">
    <property type="protein sequence ID" value="CAF5126079.1"/>
    <property type="molecule type" value="Genomic_DNA"/>
</dbReference>
<name>A0A8S3FJM6_9BILA</name>
<feature type="non-terminal residue" evidence="1">
    <location>
        <position position="1"/>
    </location>
</feature>
<dbReference type="Proteomes" id="UP000681967">
    <property type="component" value="Unassembled WGS sequence"/>
</dbReference>
<gene>
    <name evidence="1" type="ORF">BYL167_LOCUS67803</name>
</gene>
<protein>
    <submittedName>
        <fullName evidence="1">Uncharacterized protein</fullName>
    </submittedName>
</protein>
<reference evidence="1" key="1">
    <citation type="submission" date="2021-02" db="EMBL/GenBank/DDBJ databases">
        <authorList>
            <person name="Nowell W R."/>
        </authorList>
    </citation>
    <scope>NUCLEOTIDE SEQUENCE</scope>
</reference>
<organism evidence="1 2">
    <name type="scientific">Rotaria magnacalcarata</name>
    <dbReference type="NCBI Taxonomy" id="392030"/>
    <lineage>
        <taxon>Eukaryota</taxon>
        <taxon>Metazoa</taxon>
        <taxon>Spiralia</taxon>
        <taxon>Gnathifera</taxon>
        <taxon>Rotifera</taxon>
        <taxon>Eurotatoria</taxon>
        <taxon>Bdelloidea</taxon>
        <taxon>Philodinida</taxon>
        <taxon>Philodinidae</taxon>
        <taxon>Rotaria</taxon>
    </lineage>
</organism>
<evidence type="ECO:0000313" key="1">
    <source>
        <dbReference type="EMBL" id="CAF5126079.1"/>
    </source>
</evidence>